<accession>A0AAJ7WJE6</accession>
<dbReference type="KEGG" id="pmrn:116936899"/>
<gene>
    <name evidence="4" type="primary">LOC116936899</name>
</gene>
<keyword evidence="2" id="KW-0812">Transmembrane</keyword>
<dbReference type="Proteomes" id="UP001318040">
    <property type="component" value="Chromosome 84"/>
</dbReference>
<evidence type="ECO:0000313" key="3">
    <source>
        <dbReference type="Proteomes" id="UP001318040"/>
    </source>
</evidence>
<keyword evidence="3" id="KW-1185">Reference proteome</keyword>
<feature type="coiled-coil region" evidence="1">
    <location>
        <begin position="91"/>
        <end position="125"/>
    </location>
</feature>
<feature type="transmembrane region" description="Helical" evidence="2">
    <location>
        <begin position="6"/>
        <end position="24"/>
    </location>
</feature>
<evidence type="ECO:0000256" key="1">
    <source>
        <dbReference type="SAM" id="Coils"/>
    </source>
</evidence>
<reference evidence="4" key="1">
    <citation type="submission" date="2025-08" db="UniProtKB">
        <authorList>
            <consortium name="RefSeq"/>
        </authorList>
    </citation>
    <scope>IDENTIFICATION</scope>
    <source>
        <tissue evidence="4">Sperm</tissue>
    </source>
</reference>
<keyword evidence="1" id="KW-0175">Coiled coil</keyword>
<keyword evidence="2" id="KW-1133">Transmembrane helix</keyword>
<organism evidence="3 4">
    <name type="scientific">Petromyzon marinus</name>
    <name type="common">Sea lamprey</name>
    <dbReference type="NCBI Taxonomy" id="7757"/>
    <lineage>
        <taxon>Eukaryota</taxon>
        <taxon>Metazoa</taxon>
        <taxon>Chordata</taxon>
        <taxon>Craniata</taxon>
        <taxon>Vertebrata</taxon>
        <taxon>Cyclostomata</taxon>
        <taxon>Hyperoartia</taxon>
        <taxon>Petromyzontiformes</taxon>
        <taxon>Petromyzontidae</taxon>
        <taxon>Petromyzon</taxon>
    </lineage>
</organism>
<dbReference type="RefSeq" id="XP_032799941.1">
    <property type="nucleotide sequence ID" value="XM_032944050.1"/>
</dbReference>
<keyword evidence="2" id="KW-0472">Membrane</keyword>
<evidence type="ECO:0000256" key="2">
    <source>
        <dbReference type="SAM" id="Phobius"/>
    </source>
</evidence>
<sequence>MALLTVGVPLLAMLGMEIFIYLRFKLSISYFYRETTTLQTERMGLQNVELCQKNKTMEVEKDDFDHETTTLSTERMGLQNVELCQKSKMLRLELQHQLEEFMENRETLQREIRSLVQQLKERQLELEPTRVPCRESKSLHADFLRDCNAAQRQMSLRCENEDLRRSLHAHLRKLNFLNPQRGQEQFRLRGKLVRHEDMWHGEKRLQEENLHLRSQLKELIWTVSQMYNDATTTDGHFHRRCHSFHHRNRFHHHFCHHHQAQEDEEI</sequence>
<name>A0AAJ7WJE6_PETMA</name>
<protein>
    <submittedName>
        <fullName evidence="4">Uncharacterized protein LOC116936899</fullName>
    </submittedName>
</protein>
<dbReference type="AlphaFoldDB" id="A0AAJ7WJE6"/>
<evidence type="ECO:0000313" key="4">
    <source>
        <dbReference type="RefSeq" id="XP_032799941.1"/>
    </source>
</evidence>
<proteinExistence type="predicted"/>